<dbReference type="InterPro" id="IPR014030">
    <property type="entry name" value="Ketoacyl_synth_N"/>
</dbReference>
<reference evidence="6 7" key="1">
    <citation type="submission" date="2018-01" db="EMBL/GenBank/DDBJ databases">
        <title>Halomonas endophytica sp. nov., isolated from storage liquid in the stems of Populus euphratica.</title>
        <authorList>
            <person name="Chen C."/>
        </authorList>
    </citation>
    <scope>NUCLEOTIDE SEQUENCE [LARGE SCALE GENOMIC DNA]</scope>
    <source>
        <strain evidence="6 7">DSM 26881</strain>
    </source>
</reference>
<dbReference type="CDD" id="cd00834">
    <property type="entry name" value="KAS_I_II"/>
    <property type="match status" value="1"/>
</dbReference>
<dbReference type="Proteomes" id="UP000235346">
    <property type="component" value="Unassembled WGS sequence"/>
</dbReference>
<gene>
    <name evidence="6" type="ORF">C1H66_00205</name>
</gene>
<dbReference type="Gene3D" id="3.40.47.10">
    <property type="match status" value="2"/>
</dbReference>
<comment type="pathway">
    <text evidence="1">Lipid metabolism; fatty acid biosynthesis.</text>
</comment>
<evidence type="ECO:0000256" key="3">
    <source>
        <dbReference type="ARBA" id="ARBA00022679"/>
    </source>
</evidence>
<evidence type="ECO:0000256" key="2">
    <source>
        <dbReference type="ARBA" id="ARBA00008467"/>
    </source>
</evidence>
<keyword evidence="3 4" id="KW-0808">Transferase</keyword>
<dbReference type="PANTHER" id="PTHR11712">
    <property type="entry name" value="POLYKETIDE SYNTHASE-RELATED"/>
    <property type="match status" value="1"/>
</dbReference>
<dbReference type="Pfam" id="PF02801">
    <property type="entry name" value="Ketoacyl-synt_C"/>
    <property type="match status" value="1"/>
</dbReference>
<comment type="caution">
    <text evidence="6">The sequence shown here is derived from an EMBL/GenBank/DDBJ whole genome shotgun (WGS) entry which is preliminary data.</text>
</comment>
<dbReference type="OrthoDB" id="9808669at2"/>
<name>A0A2N7TVZ8_9GAMM</name>
<evidence type="ECO:0000313" key="7">
    <source>
        <dbReference type="Proteomes" id="UP000235346"/>
    </source>
</evidence>
<dbReference type="GO" id="GO:0005829">
    <property type="term" value="C:cytosol"/>
    <property type="evidence" value="ECO:0007669"/>
    <property type="project" value="TreeGrafter"/>
</dbReference>
<dbReference type="GO" id="GO:0006633">
    <property type="term" value="P:fatty acid biosynthetic process"/>
    <property type="evidence" value="ECO:0007669"/>
    <property type="project" value="UniProtKB-UniPathway"/>
</dbReference>
<comment type="similarity">
    <text evidence="2 4">Belongs to the thiolase-like superfamily. Beta-ketoacyl-ACP synthases family.</text>
</comment>
<dbReference type="GO" id="GO:0004315">
    <property type="term" value="F:3-oxoacyl-[acyl-carrier-protein] synthase activity"/>
    <property type="evidence" value="ECO:0007669"/>
    <property type="project" value="InterPro"/>
</dbReference>
<evidence type="ECO:0000259" key="5">
    <source>
        <dbReference type="PROSITE" id="PS52004"/>
    </source>
</evidence>
<dbReference type="PANTHER" id="PTHR11712:SF325">
    <property type="entry name" value="3-OXOACYL-(ACYL-CARRIER-PROTEIN) SYNTHASE II FABF"/>
    <property type="match status" value="1"/>
</dbReference>
<dbReference type="RefSeq" id="WP_102625911.1">
    <property type="nucleotide sequence ID" value="NZ_PDOH01000058.1"/>
</dbReference>
<dbReference type="PROSITE" id="PS00606">
    <property type="entry name" value="KS3_1"/>
    <property type="match status" value="1"/>
</dbReference>
<accession>A0A2N7TVZ8</accession>
<protein>
    <submittedName>
        <fullName evidence="6">Beta-ketoacyl-ACP synthase II</fullName>
    </submittedName>
</protein>
<dbReference type="InterPro" id="IPR018201">
    <property type="entry name" value="Ketoacyl_synth_AS"/>
</dbReference>
<sequence length="419" mass="44896">MSSKGLRSDGLGRRVVVTGMAGFSPIGNDWPSIRSRLERLENGIRHVDEWSVYEGLNTRLGAPVVDFDLPSHYHRRVLRSMGRGAQMATRASELALEDAGLLGSPLLSSGDLGIAYGASAGEPDAVADFGNMLINKSTDGLNANSYIRMMAHTAPVNIGVFFGIRGRIHTTSSACTSGSQGIGYAFEAIRFGRQKAMIAGGCEELSASEAAVFDTLFATSTRNDAPHTSPRPFDVERDGLVIGEGAGTLILEELEHAQARGATIHAELVGFGTNSDGRHVTQPDAGMMEQAIRLALADAGLAPQQIGYVSAHGTATDRGDIAESHATHAVFGKRMPISAFKSFTGHTLGACGALEAWVAIEMMREGRFHATANLHRPDPACADLDYLRDEMRPIDCEYVMSNNFAFGGINTSLIFRRWP</sequence>
<dbReference type="InterPro" id="IPR020841">
    <property type="entry name" value="PKS_Beta-ketoAc_synthase_dom"/>
</dbReference>
<dbReference type="SMART" id="SM00825">
    <property type="entry name" value="PKS_KS"/>
    <property type="match status" value="1"/>
</dbReference>
<dbReference type="InterPro" id="IPR000794">
    <property type="entry name" value="Beta-ketoacyl_synthase"/>
</dbReference>
<organism evidence="6 7">
    <name type="scientific">Halomonas heilongjiangensis</name>
    <dbReference type="NCBI Taxonomy" id="1387883"/>
    <lineage>
        <taxon>Bacteria</taxon>
        <taxon>Pseudomonadati</taxon>
        <taxon>Pseudomonadota</taxon>
        <taxon>Gammaproteobacteria</taxon>
        <taxon>Oceanospirillales</taxon>
        <taxon>Halomonadaceae</taxon>
        <taxon>Halomonas</taxon>
    </lineage>
</organism>
<dbReference type="InterPro" id="IPR016039">
    <property type="entry name" value="Thiolase-like"/>
</dbReference>
<dbReference type="NCBIfam" id="NF006587">
    <property type="entry name" value="PRK09116.1"/>
    <property type="match status" value="1"/>
</dbReference>
<evidence type="ECO:0000256" key="4">
    <source>
        <dbReference type="RuleBase" id="RU003694"/>
    </source>
</evidence>
<evidence type="ECO:0000256" key="1">
    <source>
        <dbReference type="ARBA" id="ARBA00005194"/>
    </source>
</evidence>
<feature type="domain" description="Ketosynthase family 3 (KS3)" evidence="5">
    <location>
        <begin position="12"/>
        <end position="417"/>
    </location>
</feature>
<dbReference type="SUPFAM" id="SSF53901">
    <property type="entry name" value="Thiolase-like"/>
    <property type="match status" value="2"/>
</dbReference>
<dbReference type="Pfam" id="PF00109">
    <property type="entry name" value="ketoacyl-synt"/>
    <property type="match status" value="1"/>
</dbReference>
<dbReference type="EMBL" id="PNRE01000002">
    <property type="protein sequence ID" value="PMR72335.1"/>
    <property type="molecule type" value="Genomic_DNA"/>
</dbReference>
<dbReference type="InterPro" id="IPR014031">
    <property type="entry name" value="Ketoacyl_synth_C"/>
</dbReference>
<dbReference type="AlphaFoldDB" id="A0A2N7TVZ8"/>
<dbReference type="PROSITE" id="PS52004">
    <property type="entry name" value="KS3_2"/>
    <property type="match status" value="1"/>
</dbReference>
<proteinExistence type="inferred from homology"/>
<dbReference type="UniPathway" id="UPA00094"/>
<keyword evidence="7" id="KW-1185">Reference proteome</keyword>
<evidence type="ECO:0000313" key="6">
    <source>
        <dbReference type="EMBL" id="PMR72335.1"/>
    </source>
</evidence>